<dbReference type="Pfam" id="PF01171">
    <property type="entry name" value="ATP_bind_3"/>
    <property type="match status" value="1"/>
</dbReference>
<evidence type="ECO:0000256" key="1">
    <source>
        <dbReference type="ARBA" id="ARBA00004496"/>
    </source>
</evidence>
<keyword evidence="11" id="KW-1185">Reference proteome</keyword>
<evidence type="ECO:0000313" key="11">
    <source>
        <dbReference type="Proteomes" id="UP001549055"/>
    </source>
</evidence>
<dbReference type="SMART" id="SM00977">
    <property type="entry name" value="TilS_C"/>
    <property type="match status" value="1"/>
</dbReference>
<keyword evidence="5 8" id="KW-0547">Nucleotide-binding</keyword>
<comment type="caution">
    <text evidence="10">The sequence shown here is derived from an EMBL/GenBank/DDBJ whole genome shotgun (WGS) entry which is preliminary data.</text>
</comment>
<dbReference type="PANTHER" id="PTHR43033">
    <property type="entry name" value="TRNA(ILE)-LYSIDINE SYNTHASE-RELATED"/>
    <property type="match status" value="1"/>
</dbReference>
<accession>A0ABV2JMH3</accession>
<dbReference type="NCBIfam" id="TIGR02432">
    <property type="entry name" value="lysidine_TilS_N"/>
    <property type="match status" value="1"/>
</dbReference>
<dbReference type="Proteomes" id="UP001549055">
    <property type="component" value="Unassembled WGS sequence"/>
</dbReference>
<evidence type="ECO:0000256" key="4">
    <source>
        <dbReference type="ARBA" id="ARBA00022694"/>
    </source>
</evidence>
<dbReference type="Gene3D" id="3.40.50.620">
    <property type="entry name" value="HUPs"/>
    <property type="match status" value="1"/>
</dbReference>
<evidence type="ECO:0000259" key="9">
    <source>
        <dbReference type="SMART" id="SM00977"/>
    </source>
</evidence>
<evidence type="ECO:0000256" key="7">
    <source>
        <dbReference type="ARBA" id="ARBA00048539"/>
    </source>
</evidence>
<evidence type="ECO:0000256" key="6">
    <source>
        <dbReference type="ARBA" id="ARBA00022840"/>
    </source>
</evidence>
<name>A0ABV2JMH3_9STRE</name>
<dbReference type="Pfam" id="PF11734">
    <property type="entry name" value="TilS_C"/>
    <property type="match status" value="1"/>
</dbReference>
<evidence type="ECO:0000256" key="2">
    <source>
        <dbReference type="ARBA" id="ARBA00022490"/>
    </source>
</evidence>
<dbReference type="PANTHER" id="PTHR43033:SF1">
    <property type="entry name" value="TRNA(ILE)-LYSIDINE SYNTHASE-RELATED"/>
    <property type="match status" value="1"/>
</dbReference>
<comment type="catalytic activity">
    <reaction evidence="7 8">
        <text>cytidine(34) in tRNA(Ile2) + L-lysine + ATP = lysidine(34) in tRNA(Ile2) + AMP + diphosphate + H(+)</text>
        <dbReference type="Rhea" id="RHEA:43744"/>
        <dbReference type="Rhea" id="RHEA-COMP:10625"/>
        <dbReference type="Rhea" id="RHEA-COMP:10670"/>
        <dbReference type="ChEBI" id="CHEBI:15378"/>
        <dbReference type="ChEBI" id="CHEBI:30616"/>
        <dbReference type="ChEBI" id="CHEBI:32551"/>
        <dbReference type="ChEBI" id="CHEBI:33019"/>
        <dbReference type="ChEBI" id="CHEBI:82748"/>
        <dbReference type="ChEBI" id="CHEBI:83665"/>
        <dbReference type="ChEBI" id="CHEBI:456215"/>
        <dbReference type="EC" id="6.3.4.19"/>
    </reaction>
</comment>
<dbReference type="InterPro" id="IPR012094">
    <property type="entry name" value="tRNA_Ile_lys_synt"/>
</dbReference>
<organism evidence="10 11">
    <name type="scientific">Streptococcus gallinaceus</name>
    <dbReference type="NCBI Taxonomy" id="165758"/>
    <lineage>
        <taxon>Bacteria</taxon>
        <taxon>Bacillati</taxon>
        <taxon>Bacillota</taxon>
        <taxon>Bacilli</taxon>
        <taxon>Lactobacillales</taxon>
        <taxon>Streptococcaceae</taxon>
        <taxon>Streptococcus</taxon>
    </lineage>
</organism>
<dbReference type="InterPro" id="IPR014729">
    <property type="entry name" value="Rossmann-like_a/b/a_fold"/>
</dbReference>
<dbReference type="GO" id="GO:0032267">
    <property type="term" value="F:tRNA(Ile)-lysidine synthase activity"/>
    <property type="evidence" value="ECO:0007669"/>
    <property type="project" value="UniProtKB-EC"/>
</dbReference>
<evidence type="ECO:0000313" key="10">
    <source>
        <dbReference type="EMBL" id="MET3645128.1"/>
    </source>
</evidence>
<comment type="similarity">
    <text evidence="8">Belongs to the tRNA(Ile)-lysidine synthase family.</text>
</comment>
<keyword evidence="4 8" id="KW-0819">tRNA processing</keyword>
<protein>
    <recommendedName>
        <fullName evidence="8">tRNA(Ile)-lysidine synthase</fullName>
        <ecNumber evidence="8">6.3.4.19</ecNumber>
    </recommendedName>
    <alternativeName>
        <fullName evidence="8">tRNA(Ile)-2-lysyl-cytidine synthase</fullName>
    </alternativeName>
    <alternativeName>
        <fullName evidence="8">tRNA(Ile)-lysidine synthetase</fullName>
    </alternativeName>
</protein>
<feature type="binding site" evidence="8">
    <location>
        <begin position="27"/>
        <end position="32"/>
    </location>
    <ligand>
        <name>ATP</name>
        <dbReference type="ChEBI" id="CHEBI:30616"/>
    </ligand>
</feature>
<sequence>MKKTDFLKVVEKNHFFDQHAKVLVAVSGGKDSLNLFHLLFDLRHDLNIELGMIHVNHQQRPESQEEERYLASLAREFGIPFFVDYFSEKFSEAKAREFRYEFFKKIMIQEDYTALVTAHHADDQAETIFMRILRGNILRNLEGIEAVQPFGAGQLIRPLLSFKKSDLADIFHFEDSSNASQHYFRNRVRNTYLPLLEKENPRFSTALIELGDETMQLFTALRDLTNEITVTNCQEFLNQTPAVQYFLLQEYVAQFPDLQLTKTQFREVLAILQSKKTYQHFLKNGYYLLKTETEFSITKIIPETDENYHHLVIKSEGIYHYKDLVIGVDVPLEGTQQILYLKKEFPIILRSRQAGDKILLNGVRKKLRRYFIDEKIPQEKRQKATIVEQCENIYGIANIVASDLSKSTKNDTINVTLYIKMKV</sequence>
<dbReference type="HAMAP" id="MF_01161">
    <property type="entry name" value="tRNA_Ile_lys_synt"/>
    <property type="match status" value="1"/>
</dbReference>
<evidence type="ECO:0000256" key="8">
    <source>
        <dbReference type="HAMAP-Rule" id="MF_01161"/>
    </source>
</evidence>
<gene>
    <name evidence="8" type="primary">tilS</name>
    <name evidence="10" type="ORF">ABID27_001771</name>
</gene>
<dbReference type="NCBIfam" id="TIGR02433">
    <property type="entry name" value="lysidine_TilS_C"/>
    <property type="match status" value="1"/>
</dbReference>
<dbReference type="RefSeq" id="WP_354281620.1">
    <property type="nucleotide sequence ID" value="NZ_JBEPMK010000006.1"/>
</dbReference>
<dbReference type="InterPro" id="IPR012796">
    <property type="entry name" value="Lysidine-tRNA-synth_C"/>
</dbReference>
<dbReference type="CDD" id="cd01992">
    <property type="entry name" value="TilS_N"/>
    <property type="match status" value="1"/>
</dbReference>
<dbReference type="SUPFAM" id="SSF52402">
    <property type="entry name" value="Adenine nucleotide alpha hydrolases-like"/>
    <property type="match status" value="1"/>
</dbReference>
<comment type="function">
    <text evidence="8">Ligates lysine onto the cytidine present at position 34 of the AUA codon-specific tRNA(Ile) that contains the anticodon CAU, in an ATP-dependent manner. Cytidine is converted to lysidine, thus changing the amino acid specificity of the tRNA from methionine to isoleucine.</text>
</comment>
<evidence type="ECO:0000256" key="3">
    <source>
        <dbReference type="ARBA" id="ARBA00022598"/>
    </source>
</evidence>
<dbReference type="SUPFAM" id="SSF56037">
    <property type="entry name" value="PheT/TilS domain"/>
    <property type="match status" value="1"/>
</dbReference>
<keyword evidence="6 8" id="KW-0067">ATP-binding</keyword>
<evidence type="ECO:0000256" key="5">
    <source>
        <dbReference type="ARBA" id="ARBA00022741"/>
    </source>
</evidence>
<dbReference type="EC" id="6.3.4.19" evidence="8"/>
<comment type="subcellular location">
    <subcellularLocation>
        <location evidence="1 8">Cytoplasm</location>
    </subcellularLocation>
</comment>
<dbReference type="EMBL" id="JBEPMK010000006">
    <property type="protein sequence ID" value="MET3645128.1"/>
    <property type="molecule type" value="Genomic_DNA"/>
</dbReference>
<reference evidence="10 11" key="1">
    <citation type="submission" date="2024-06" db="EMBL/GenBank/DDBJ databases">
        <title>Genomic Encyclopedia of Type Strains, Phase IV (KMG-IV): sequencing the most valuable type-strain genomes for metagenomic binning, comparative biology and taxonomic classification.</title>
        <authorList>
            <person name="Goeker M."/>
        </authorList>
    </citation>
    <scope>NUCLEOTIDE SEQUENCE [LARGE SCALE GENOMIC DNA]</scope>
    <source>
        <strain evidence="10 11">DSM 15349</strain>
    </source>
</reference>
<dbReference type="InterPro" id="IPR012795">
    <property type="entry name" value="tRNA_Ile_lys_synt_N"/>
</dbReference>
<keyword evidence="2 8" id="KW-0963">Cytoplasm</keyword>
<comment type="domain">
    <text evidence="8">The N-terminal region contains the highly conserved SGGXDS motif, predicted to be a P-loop motif involved in ATP binding.</text>
</comment>
<proteinExistence type="inferred from homology"/>
<keyword evidence="3 8" id="KW-0436">Ligase</keyword>
<dbReference type="InterPro" id="IPR011063">
    <property type="entry name" value="TilS/TtcA_N"/>
</dbReference>
<feature type="domain" description="Lysidine-tRNA(Ile) synthetase C-terminal" evidence="9">
    <location>
        <begin position="347"/>
        <end position="415"/>
    </location>
</feature>